<gene>
    <name evidence="4" type="ORF">XsacCFBP4641_05935</name>
</gene>
<dbReference type="Gene3D" id="1.20.120.450">
    <property type="entry name" value="dinb family like domain"/>
    <property type="match status" value="1"/>
</dbReference>
<dbReference type="Proteomes" id="UP000247346">
    <property type="component" value="Unassembled WGS sequence"/>
</dbReference>
<dbReference type="SUPFAM" id="SSF109854">
    <property type="entry name" value="DinB/YfiT-like putative metalloenzymes"/>
    <property type="match status" value="1"/>
</dbReference>
<reference evidence="4 5" key="1">
    <citation type="submission" date="2016-08" db="EMBL/GenBank/DDBJ databases">
        <authorList>
            <person name="Seilhamer J.J."/>
        </authorList>
    </citation>
    <scope>NUCLEOTIDE SEQUENCE [LARGE SCALE GENOMIC DNA]</scope>
    <source>
        <strain evidence="4 5">CFBP4641</strain>
    </source>
</reference>
<dbReference type="EMBL" id="MDEK01000004">
    <property type="protein sequence ID" value="PPU83907.1"/>
    <property type="molecule type" value="Genomic_DNA"/>
</dbReference>
<dbReference type="GeneID" id="93877141"/>
<comment type="caution">
    <text evidence="4">The sequence shown here is derived from an EMBL/GenBank/DDBJ whole genome shotgun (WGS) entry which is preliminary data.</text>
</comment>
<dbReference type="InterPro" id="IPR007837">
    <property type="entry name" value="DinB"/>
</dbReference>
<evidence type="ECO:0000256" key="1">
    <source>
        <dbReference type="ARBA" id="ARBA00008635"/>
    </source>
</evidence>
<dbReference type="GO" id="GO:0046872">
    <property type="term" value="F:metal ion binding"/>
    <property type="evidence" value="ECO:0007669"/>
    <property type="project" value="UniProtKB-KW"/>
</dbReference>
<proteinExistence type="inferred from homology"/>
<feature type="binding site" evidence="3">
    <location>
        <position position="50"/>
    </location>
    <ligand>
        <name>a divalent metal cation</name>
        <dbReference type="ChEBI" id="CHEBI:60240"/>
    </ligand>
</feature>
<evidence type="ECO:0000256" key="3">
    <source>
        <dbReference type="PIRSR" id="PIRSR607837-1"/>
    </source>
</evidence>
<evidence type="ECO:0000256" key="2">
    <source>
        <dbReference type="ARBA" id="ARBA00022723"/>
    </source>
</evidence>
<feature type="binding site" evidence="3">
    <location>
        <position position="146"/>
    </location>
    <ligand>
        <name>a divalent metal cation</name>
        <dbReference type="ChEBI" id="CHEBI:60240"/>
    </ligand>
</feature>
<dbReference type="InterPro" id="IPR034660">
    <property type="entry name" value="DinB/YfiT-like"/>
</dbReference>
<sequence>MDTLHTLRLFADYSQWMNQRLYAAAATLPDTAIAEPRGAFFGSLLGTLNHLVVADTIWLQRFAQHPARHPALRAIAAKPVPATLDTSQADCLADLRTQREALDATIAAWMTELQPDDLDVTLCYRNTRGESHCRRFGDLLLHFFNHQTHHRGQATTLLSQAGADVGVTDMLAVIPQVAVG</sequence>
<dbReference type="STRING" id="56458.SB85_11925"/>
<dbReference type="PANTHER" id="PTHR37302:SF1">
    <property type="entry name" value="PROTEIN DINB"/>
    <property type="match status" value="1"/>
</dbReference>
<dbReference type="OrthoDB" id="9807509at2"/>
<accession>A0A2P5Z6P3</accession>
<protein>
    <submittedName>
        <fullName evidence="4">Damage-inducible protein DinB</fullName>
    </submittedName>
</protein>
<organism evidence="4 5">
    <name type="scientific">Xanthomonas sacchari</name>
    <dbReference type="NCBI Taxonomy" id="56458"/>
    <lineage>
        <taxon>Bacteria</taxon>
        <taxon>Pseudomonadati</taxon>
        <taxon>Pseudomonadota</taxon>
        <taxon>Gammaproteobacteria</taxon>
        <taxon>Lysobacterales</taxon>
        <taxon>Lysobacteraceae</taxon>
        <taxon>Xanthomonas</taxon>
    </lineage>
</organism>
<feature type="binding site" evidence="3">
    <location>
        <position position="150"/>
    </location>
    <ligand>
        <name>a divalent metal cation</name>
        <dbReference type="ChEBI" id="CHEBI:60240"/>
    </ligand>
</feature>
<comment type="similarity">
    <text evidence="1">Belongs to the DinB family.</text>
</comment>
<evidence type="ECO:0000313" key="4">
    <source>
        <dbReference type="EMBL" id="PPU83907.1"/>
    </source>
</evidence>
<name>A0A2P5Z6P3_9XANT</name>
<dbReference type="PANTHER" id="PTHR37302">
    <property type="entry name" value="SLR1116 PROTEIN"/>
    <property type="match status" value="1"/>
</dbReference>
<dbReference type="Pfam" id="PF05163">
    <property type="entry name" value="DinB"/>
    <property type="match status" value="1"/>
</dbReference>
<keyword evidence="2 3" id="KW-0479">Metal-binding</keyword>
<dbReference type="AlphaFoldDB" id="A0A2P5Z6P3"/>
<dbReference type="RefSeq" id="WP_010340302.1">
    <property type="nucleotide sequence ID" value="NZ_CP132343.1"/>
</dbReference>
<evidence type="ECO:0000313" key="5">
    <source>
        <dbReference type="Proteomes" id="UP000247346"/>
    </source>
</evidence>